<evidence type="ECO:0000313" key="1">
    <source>
        <dbReference type="EMBL" id="CAH3014405.1"/>
    </source>
</evidence>
<organism evidence="1 2">
    <name type="scientific">Porites evermanni</name>
    <dbReference type="NCBI Taxonomy" id="104178"/>
    <lineage>
        <taxon>Eukaryota</taxon>
        <taxon>Metazoa</taxon>
        <taxon>Cnidaria</taxon>
        <taxon>Anthozoa</taxon>
        <taxon>Hexacorallia</taxon>
        <taxon>Scleractinia</taxon>
        <taxon>Fungiina</taxon>
        <taxon>Poritidae</taxon>
        <taxon>Porites</taxon>
    </lineage>
</organism>
<proteinExistence type="predicted"/>
<gene>
    <name evidence="1" type="ORF">PEVE_00043644</name>
</gene>
<evidence type="ECO:0000313" key="2">
    <source>
        <dbReference type="Proteomes" id="UP001159427"/>
    </source>
</evidence>
<sequence length="451" mass="50217">MSSAGNLQLCAGQAGGCDAAVHAMSDMLEEESTNPLLLADADNAFNSLYRRVLLHNIKYLCPPMAIYIRNCYIVIYNPNPSKSWLVVKRTVEEKAREIFGGISINITTDGRKYLGGYIGSESGCGKYAEELVSSWCDQLKVLPKIAETERQAAYAAFVTITDGHICSADERLLLSLPAKKGGLAIPMFSAVADIEFGNSCEATEQLIEHISKQDSTAPMDSEQLKTARRSIANTREELNNTTLQQLREKMSPEQLRLNDLAQMRGASNLFASLLKDVCHDVEVEPHLQPLTGEVLISSANSSDEARLEVSARGFWQREQRAFFYIRIVNPFAKSHLNQKLNTAFSSNENEKKRHYSQRIIEVEPGSFSPFVFSPYGGNGREAERFLTELAQKLSDKKQMDYSIVIHWLRSKLCFNLLRSAVSRVRGSSTTKHELNTDFSGAAMANVIGKLK</sequence>
<name>A0ABN8LG20_9CNID</name>
<dbReference type="EMBL" id="CALNXI010000009">
    <property type="protein sequence ID" value="CAH3014405.1"/>
    <property type="molecule type" value="Genomic_DNA"/>
</dbReference>
<comment type="caution">
    <text evidence="1">The sequence shown here is derived from an EMBL/GenBank/DDBJ whole genome shotgun (WGS) entry which is preliminary data.</text>
</comment>
<reference evidence="1 2" key="1">
    <citation type="submission" date="2022-05" db="EMBL/GenBank/DDBJ databases">
        <authorList>
            <consortium name="Genoscope - CEA"/>
            <person name="William W."/>
        </authorList>
    </citation>
    <scope>NUCLEOTIDE SEQUENCE [LARGE SCALE GENOMIC DNA]</scope>
</reference>
<dbReference type="Proteomes" id="UP001159427">
    <property type="component" value="Unassembled WGS sequence"/>
</dbReference>
<accession>A0ABN8LG20</accession>
<protein>
    <submittedName>
        <fullName evidence="1">Uncharacterized protein</fullName>
    </submittedName>
</protein>
<keyword evidence="2" id="KW-1185">Reference proteome</keyword>